<sequence length="133" mass="15934">MKCTKNHLISMYPFNFKDGHRCANCAKNCNDESKRKFNELMKCDRYTALSSYVNCHENVLVRCNWCVKEFFTKPDGLYNDKKECPRCARNDQETARENFYRKLLINGMEALTDYINNHTKVKVRHEKCKFEWL</sequence>
<dbReference type="AlphaFoldDB" id="A0A242Z898"/>
<organism evidence="1 2">
    <name type="scientific">Bacillus wiedmannii</name>
    <dbReference type="NCBI Taxonomy" id="1890302"/>
    <lineage>
        <taxon>Bacteria</taxon>
        <taxon>Bacillati</taxon>
        <taxon>Bacillota</taxon>
        <taxon>Bacilli</taxon>
        <taxon>Bacillales</taxon>
        <taxon>Bacillaceae</taxon>
        <taxon>Bacillus</taxon>
        <taxon>Bacillus cereus group</taxon>
    </lineage>
</organism>
<gene>
    <name evidence="1" type="ORF">BK730_17760</name>
</gene>
<name>A0A242Z898_9BACI</name>
<accession>A0A242Z898</accession>
<comment type="caution">
    <text evidence="1">The sequence shown here is derived from an EMBL/GenBank/DDBJ whole genome shotgun (WGS) entry which is preliminary data.</text>
</comment>
<proteinExistence type="predicted"/>
<evidence type="ECO:0000313" key="2">
    <source>
        <dbReference type="Proteomes" id="UP000194945"/>
    </source>
</evidence>
<dbReference type="EMBL" id="NFDE01000054">
    <property type="protein sequence ID" value="OTX88039.1"/>
    <property type="molecule type" value="Genomic_DNA"/>
</dbReference>
<evidence type="ECO:0000313" key="1">
    <source>
        <dbReference type="EMBL" id="OTX88039.1"/>
    </source>
</evidence>
<dbReference type="Proteomes" id="UP000194945">
    <property type="component" value="Unassembled WGS sequence"/>
</dbReference>
<protein>
    <recommendedName>
        <fullName evidence="3">Zinc-ribbon domain-containing protein</fullName>
    </recommendedName>
</protein>
<evidence type="ECO:0008006" key="3">
    <source>
        <dbReference type="Google" id="ProtNLM"/>
    </source>
</evidence>
<reference evidence="1 2" key="1">
    <citation type="submission" date="2016-10" db="EMBL/GenBank/DDBJ databases">
        <title>Comparative genomics of Bacillus thuringiensis reveals a path to pathogens against multiple invertebrate hosts.</title>
        <authorList>
            <person name="Zheng J."/>
            <person name="Gao Q."/>
            <person name="Liu H."/>
            <person name="Peng D."/>
            <person name="Ruan L."/>
            <person name="Sun M."/>
        </authorList>
    </citation>
    <scope>NUCLEOTIDE SEQUENCE [LARGE SCALE GENOMIC DNA]</scope>
    <source>
        <strain evidence="1">BGSC 4BK1</strain>
    </source>
</reference>